<protein>
    <recommendedName>
        <fullName evidence="1">Integrase catalytic domain-containing protein</fullName>
    </recommendedName>
</protein>
<dbReference type="AlphaFoldDB" id="A0A7H4LL61"/>
<dbReference type="Proteomes" id="UP000280104">
    <property type="component" value="Chromosome II"/>
</dbReference>
<dbReference type="SUPFAM" id="SSF56672">
    <property type="entry name" value="DNA/RNA polymerases"/>
    <property type="match status" value="1"/>
</dbReference>
<evidence type="ECO:0000313" key="3">
    <source>
        <dbReference type="Proteomes" id="UP000280104"/>
    </source>
</evidence>
<dbReference type="PROSITE" id="PS50994">
    <property type="entry name" value="INTEGRASE"/>
    <property type="match status" value="1"/>
</dbReference>
<dbReference type="InterPro" id="IPR001584">
    <property type="entry name" value="Integrase_cat-core"/>
</dbReference>
<dbReference type="SUPFAM" id="SSF53098">
    <property type="entry name" value="Ribonuclease H-like"/>
    <property type="match status" value="1"/>
</dbReference>
<evidence type="ECO:0000313" key="2">
    <source>
        <dbReference type="EMBL" id="SPT19349.1"/>
    </source>
</evidence>
<dbReference type="Gene3D" id="3.30.420.10">
    <property type="entry name" value="Ribonuclease H-like superfamily/Ribonuclease H"/>
    <property type="match status" value="1"/>
</dbReference>
<dbReference type="InterPro" id="IPR012337">
    <property type="entry name" value="RNaseH-like_sf"/>
</dbReference>
<dbReference type="EMBL" id="LS480641">
    <property type="protein sequence ID" value="SPT19349.1"/>
    <property type="molecule type" value="Genomic_DNA"/>
</dbReference>
<proteinExistence type="predicted"/>
<dbReference type="CDD" id="cd09272">
    <property type="entry name" value="RNase_HI_RT_Ty1"/>
    <property type="match status" value="1"/>
</dbReference>
<feature type="domain" description="Integrase catalytic" evidence="1">
    <location>
        <begin position="47"/>
        <end position="158"/>
    </location>
</feature>
<dbReference type="PANTHER" id="PTHR11439">
    <property type="entry name" value="GAG-POL-RELATED RETROTRANSPOSON"/>
    <property type="match status" value="1"/>
</dbReference>
<evidence type="ECO:0000259" key="1">
    <source>
        <dbReference type="PROSITE" id="PS50994"/>
    </source>
</evidence>
<sequence length="426" mass="48784">MRNLHTLAKKKHVIGIEGVKFKKDHLCGACEAGKMTRAKHPSKTIMTTSQPFELLHMDLFVPTHYSTLTTTACLYGFVIVDDYSRYTWVHIIIYKTEVQDVFRRFANRAMNNYGVKIKNIRSDNGTEFKNTGLDLYLDTLGITHEFSAPYTPQQRNGIFISQEKYLKDCLKKFGMQECKGYTMPMPTKSHLGPDVNGKEFDQKVYRSMIGSLLYLCASRPDIMLSVCMCARFQAAPKESHHLAVKRILRYLAYTPTLGLWYPKGSEFDLLGFSDADYAGEKVDRKSTSGTCHFLGRSLVCWSSKKQDCVSLPTAESEYIAAGSCCTQLLWMKQTLKDYGIHLKQVPLYCDNESAIKIANNPVQHSKTKHIEIRHHFLRDHVMKEDTDIIHVNTEEQLADIFTKPLDEKRFCKLRCELNILESSNVL</sequence>
<dbReference type="InterPro" id="IPR043502">
    <property type="entry name" value="DNA/RNA_pol_sf"/>
</dbReference>
<name>A0A7H4LL61_WHEAT</name>
<reference evidence="2 3" key="1">
    <citation type="submission" date="2018-05" db="EMBL/GenBank/DDBJ databases">
        <authorList>
            <person name="Thind KAUR A."/>
        </authorList>
    </citation>
    <scope>NUCLEOTIDE SEQUENCE [LARGE SCALE GENOMIC DNA]</scope>
</reference>
<dbReference type="GO" id="GO:0003676">
    <property type="term" value="F:nucleic acid binding"/>
    <property type="evidence" value="ECO:0007669"/>
    <property type="project" value="InterPro"/>
</dbReference>
<accession>A0A7H4LL61</accession>
<dbReference type="GO" id="GO:0015074">
    <property type="term" value="P:DNA integration"/>
    <property type="evidence" value="ECO:0007669"/>
    <property type="project" value="InterPro"/>
</dbReference>
<organism evidence="2 3">
    <name type="scientific">Triticum aestivum</name>
    <name type="common">Wheat</name>
    <dbReference type="NCBI Taxonomy" id="4565"/>
    <lineage>
        <taxon>Eukaryota</taxon>
        <taxon>Viridiplantae</taxon>
        <taxon>Streptophyta</taxon>
        <taxon>Embryophyta</taxon>
        <taxon>Tracheophyta</taxon>
        <taxon>Spermatophyta</taxon>
        <taxon>Magnoliopsida</taxon>
        <taxon>Liliopsida</taxon>
        <taxon>Poales</taxon>
        <taxon>Poaceae</taxon>
        <taxon>BOP clade</taxon>
        <taxon>Pooideae</taxon>
        <taxon>Triticodae</taxon>
        <taxon>Triticeae</taxon>
        <taxon>Triticinae</taxon>
        <taxon>Triticum</taxon>
    </lineage>
</organism>
<dbReference type="PANTHER" id="PTHR11439:SF483">
    <property type="entry name" value="PEPTIDE SYNTHASE GLIP-LIKE, PUTATIVE (AFU_ORTHOLOGUE AFUA_3G12920)-RELATED"/>
    <property type="match status" value="1"/>
</dbReference>
<gene>
    <name evidence="2" type="ORF">CAMPLR22A2D_LOCUS3964</name>
</gene>
<dbReference type="Pfam" id="PF00665">
    <property type="entry name" value="rve"/>
    <property type="match status" value="1"/>
</dbReference>
<dbReference type="InterPro" id="IPR036397">
    <property type="entry name" value="RNaseH_sf"/>
</dbReference>